<dbReference type="GO" id="GO:0003746">
    <property type="term" value="F:translation elongation factor activity"/>
    <property type="evidence" value="ECO:0007669"/>
    <property type="project" value="UniProtKB-KW"/>
</dbReference>
<evidence type="ECO:0000313" key="2">
    <source>
        <dbReference type="EMBL" id="KAB7504935.1"/>
    </source>
</evidence>
<dbReference type="Gene3D" id="3.40.30.10">
    <property type="entry name" value="Glutaredoxin"/>
    <property type="match status" value="1"/>
</dbReference>
<dbReference type="AlphaFoldDB" id="A0A5N5TIA2"/>
<dbReference type="CDD" id="cd03044">
    <property type="entry name" value="GST_N_EF1Bgamma"/>
    <property type="match status" value="1"/>
</dbReference>
<dbReference type="PANTHER" id="PTHR43986">
    <property type="entry name" value="ELONGATION FACTOR 1-GAMMA"/>
    <property type="match status" value="1"/>
</dbReference>
<keyword evidence="2" id="KW-0251">Elongation factor</keyword>
<feature type="domain" description="GST N-terminal" evidence="1">
    <location>
        <begin position="3"/>
        <end position="85"/>
    </location>
</feature>
<proteinExistence type="predicted"/>
<accession>A0A5N5TIA2</accession>
<gene>
    <name evidence="2" type="primary">EF1G_0</name>
    <name evidence="2" type="ORF">Anas_09090</name>
</gene>
<dbReference type="InterPro" id="IPR050802">
    <property type="entry name" value="EF-GSTs"/>
</dbReference>
<evidence type="ECO:0000259" key="1">
    <source>
        <dbReference type="PROSITE" id="PS50404"/>
    </source>
</evidence>
<comment type="caution">
    <text evidence="2">The sequence shown here is derived from an EMBL/GenBank/DDBJ whole genome shotgun (WGS) entry which is preliminary data.</text>
</comment>
<protein>
    <submittedName>
        <fullName evidence="2">Elongation factor 1-gamma</fullName>
    </submittedName>
</protein>
<dbReference type="PROSITE" id="PS50404">
    <property type="entry name" value="GST_NTER"/>
    <property type="match status" value="1"/>
</dbReference>
<name>A0A5N5TIA2_9CRUS</name>
<dbReference type="EMBL" id="SEYY01002082">
    <property type="protein sequence ID" value="KAB7504935.1"/>
    <property type="molecule type" value="Genomic_DNA"/>
</dbReference>
<dbReference type="PANTHER" id="PTHR43986:SF1">
    <property type="entry name" value="ELONGATION FACTOR 1-GAMMA"/>
    <property type="match status" value="1"/>
</dbReference>
<dbReference type="GO" id="GO:0005737">
    <property type="term" value="C:cytoplasm"/>
    <property type="evidence" value="ECO:0007669"/>
    <property type="project" value="TreeGrafter"/>
</dbReference>
<dbReference type="InterPro" id="IPR004045">
    <property type="entry name" value="Glutathione_S-Trfase_N"/>
</dbReference>
<sequence>MALSGILYTYPENFRAYKALIAAQYSGAQVTTDPAFNFGETNKTEAFLKKFPLGKVPAFETSNGDGIFESNAISWAVANEQLRGTSPLQQAHIIPVDEFCRQ</sequence>
<dbReference type="InterPro" id="IPR036249">
    <property type="entry name" value="Thioredoxin-like_sf"/>
</dbReference>
<keyword evidence="3" id="KW-1185">Reference proteome</keyword>
<evidence type="ECO:0000313" key="3">
    <source>
        <dbReference type="Proteomes" id="UP000326759"/>
    </source>
</evidence>
<reference evidence="2 3" key="1">
    <citation type="journal article" date="2019" name="PLoS Biol.">
        <title>Sex chromosomes control vertical transmission of feminizing Wolbachia symbionts in an isopod.</title>
        <authorList>
            <person name="Becking T."/>
            <person name="Chebbi M.A."/>
            <person name="Giraud I."/>
            <person name="Moumen B."/>
            <person name="Laverre T."/>
            <person name="Caubet Y."/>
            <person name="Peccoud J."/>
            <person name="Gilbert C."/>
            <person name="Cordaux R."/>
        </authorList>
    </citation>
    <scope>NUCLEOTIDE SEQUENCE [LARGE SCALE GENOMIC DNA]</scope>
    <source>
        <strain evidence="2">ANa2</strain>
        <tissue evidence="2">Whole body excluding digestive tract and cuticle</tissue>
    </source>
</reference>
<dbReference type="OrthoDB" id="249703at2759"/>
<dbReference type="Proteomes" id="UP000326759">
    <property type="component" value="Unassembled WGS sequence"/>
</dbReference>
<dbReference type="SUPFAM" id="SSF52833">
    <property type="entry name" value="Thioredoxin-like"/>
    <property type="match status" value="1"/>
</dbReference>
<dbReference type="FunFam" id="3.40.30.10:FF:000233">
    <property type="entry name" value="Elongation factor 1-gamma"/>
    <property type="match status" value="1"/>
</dbReference>
<keyword evidence="2" id="KW-0648">Protein biosynthesis</keyword>
<dbReference type="Pfam" id="PF02798">
    <property type="entry name" value="GST_N"/>
    <property type="match status" value="1"/>
</dbReference>
<organism evidence="2 3">
    <name type="scientific">Armadillidium nasatum</name>
    <dbReference type="NCBI Taxonomy" id="96803"/>
    <lineage>
        <taxon>Eukaryota</taxon>
        <taxon>Metazoa</taxon>
        <taxon>Ecdysozoa</taxon>
        <taxon>Arthropoda</taxon>
        <taxon>Crustacea</taxon>
        <taxon>Multicrustacea</taxon>
        <taxon>Malacostraca</taxon>
        <taxon>Eumalacostraca</taxon>
        <taxon>Peracarida</taxon>
        <taxon>Isopoda</taxon>
        <taxon>Oniscidea</taxon>
        <taxon>Crinocheta</taxon>
        <taxon>Armadillidiidae</taxon>
        <taxon>Armadillidium</taxon>
    </lineage>
</organism>
<dbReference type="GO" id="GO:0005634">
    <property type="term" value="C:nucleus"/>
    <property type="evidence" value="ECO:0007669"/>
    <property type="project" value="TreeGrafter"/>
</dbReference>